<dbReference type="EMBL" id="HE601438">
    <property type="protein sequence ID" value="CAP24041.2"/>
    <property type="molecule type" value="Genomic_DNA"/>
</dbReference>
<gene>
    <name evidence="1 3" type="ORF">CBG02481</name>
    <name evidence="1" type="ORF">CBG_02481</name>
</gene>
<dbReference type="RefSeq" id="XP_045092288.1">
    <property type="nucleotide sequence ID" value="XM_045242550.1"/>
</dbReference>
<evidence type="ECO:0000313" key="2">
    <source>
        <dbReference type="Proteomes" id="UP000008549"/>
    </source>
</evidence>
<reference evidence="1 2" key="2">
    <citation type="journal article" date="2011" name="PLoS Genet.">
        <title>Caenorhabditis briggsae recombinant inbred line genotypes reveal inter-strain incompatibility and the evolution of recombination.</title>
        <authorList>
            <person name="Ross J.A."/>
            <person name="Koboldt D.C."/>
            <person name="Staisch J.E."/>
            <person name="Chamberlin H.M."/>
            <person name="Gupta B.P."/>
            <person name="Miller R.D."/>
            <person name="Baird S.E."/>
            <person name="Haag E.S."/>
        </authorList>
    </citation>
    <scope>NUCLEOTIDE SEQUENCE [LARGE SCALE GENOMIC DNA]</scope>
    <source>
        <strain evidence="1 2">AF16</strain>
    </source>
</reference>
<name>A8WU79_CAEBR</name>
<dbReference type="OMA" id="VDWRFRV"/>
<keyword evidence="2" id="KW-1185">Reference proteome</keyword>
<dbReference type="CTD" id="8572301"/>
<dbReference type="KEGG" id="cbr:CBG_02481"/>
<dbReference type="eggNOG" id="ENOG502RAT1">
    <property type="taxonomic scope" value="Eukaryota"/>
</dbReference>
<dbReference type="FunCoup" id="A8WU79">
    <property type="interactions" value="775"/>
</dbReference>
<dbReference type="GeneID" id="8572301"/>
<dbReference type="AlphaFoldDB" id="A8WU79"/>
<accession>A8WU79</accession>
<evidence type="ECO:0000313" key="1">
    <source>
        <dbReference type="EMBL" id="CAP24041.2"/>
    </source>
</evidence>
<dbReference type="WormBase" id="CBG02481">
    <property type="protein sequence ID" value="CBP47202"/>
    <property type="gene ID" value="WBGene00025528"/>
</dbReference>
<proteinExistence type="predicted"/>
<sequence>MFDFELLPNEMQLEVLKRTEFRTVQSMKTVSKRVQKFIKVYKKYMMPIPIRQMFVTPVRKQLNLTESNSIFQEKISFTLCQSNEINTIHHEEIDPFLRGAKVDLLWLEMNEIETEPIQFLESVFQKTKFKNIECLKLGSSKVECDVSRLNELMKTLGCRELIVDWRFRVPEIFFNKLEIGKLNRLTSGNEESRHFYRPFSGENLKYFKGDWLEIGPNQLKASDLSVLFKNWKQGVISWISMYNIVISFPIPELLRLLKNKTCQKSVTRWVVRRELDEESEDLEICFLQSTNFSKLPSLVIRQFRNEKSFWA</sequence>
<protein>
    <submittedName>
        <fullName evidence="1">Protein CBG02481</fullName>
    </submittedName>
</protein>
<organism evidence="1 2">
    <name type="scientific">Caenorhabditis briggsae</name>
    <dbReference type="NCBI Taxonomy" id="6238"/>
    <lineage>
        <taxon>Eukaryota</taxon>
        <taxon>Metazoa</taxon>
        <taxon>Ecdysozoa</taxon>
        <taxon>Nematoda</taxon>
        <taxon>Chromadorea</taxon>
        <taxon>Rhabditida</taxon>
        <taxon>Rhabditina</taxon>
        <taxon>Rhabditomorpha</taxon>
        <taxon>Rhabditoidea</taxon>
        <taxon>Rhabditidae</taxon>
        <taxon>Peloderinae</taxon>
        <taxon>Caenorhabditis</taxon>
    </lineage>
</organism>
<dbReference type="STRING" id="6238.A8WU79"/>
<dbReference type="HOGENOM" id="CLU_944066_0_0_1"/>
<dbReference type="InParanoid" id="A8WU79"/>
<evidence type="ECO:0000313" key="3">
    <source>
        <dbReference type="WormBase" id="CBG02481"/>
    </source>
</evidence>
<dbReference type="Proteomes" id="UP000008549">
    <property type="component" value="Unassembled WGS sequence"/>
</dbReference>
<reference evidence="1 2" key="1">
    <citation type="journal article" date="2003" name="PLoS Biol.">
        <title>The genome sequence of Caenorhabditis briggsae: a platform for comparative genomics.</title>
        <authorList>
            <person name="Stein L.D."/>
            <person name="Bao Z."/>
            <person name="Blasiar D."/>
            <person name="Blumenthal T."/>
            <person name="Brent M.R."/>
            <person name="Chen N."/>
            <person name="Chinwalla A."/>
            <person name="Clarke L."/>
            <person name="Clee C."/>
            <person name="Coghlan A."/>
            <person name="Coulson A."/>
            <person name="D'Eustachio P."/>
            <person name="Fitch D.H."/>
            <person name="Fulton L.A."/>
            <person name="Fulton R.E."/>
            <person name="Griffiths-Jones S."/>
            <person name="Harris T.W."/>
            <person name="Hillier L.W."/>
            <person name="Kamath R."/>
            <person name="Kuwabara P.E."/>
            <person name="Mardis E.R."/>
            <person name="Marra M.A."/>
            <person name="Miner T.L."/>
            <person name="Minx P."/>
            <person name="Mullikin J.C."/>
            <person name="Plumb R.W."/>
            <person name="Rogers J."/>
            <person name="Schein J.E."/>
            <person name="Sohrmann M."/>
            <person name="Spieth J."/>
            <person name="Stajich J.E."/>
            <person name="Wei C."/>
            <person name="Willey D."/>
            <person name="Wilson R.K."/>
            <person name="Durbin R."/>
            <person name="Waterston R.H."/>
        </authorList>
    </citation>
    <scope>NUCLEOTIDE SEQUENCE [LARGE SCALE GENOMIC DNA]</scope>
    <source>
        <strain evidence="1 2">AF16</strain>
    </source>
</reference>